<proteinExistence type="predicted"/>
<keyword evidence="1" id="KW-0812">Transmembrane</keyword>
<keyword evidence="1" id="KW-0472">Membrane</keyword>
<protein>
    <submittedName>
        <fullName evidence="2">Uncharacterized protein</fullName>
    </submittedName>
</protein>
<evidence type="ECO:0000313" key="6">
    <source>
        <dbReference type="Proteomes" id="UP000663829"/>
    </source>
</evidence>
<evidence type="ECO:0000313" key="2">
    <source>
        <dbReference type="EMBL" id="CAF1213047.1"/>
    </source>
</evidence>
<accession>A0A814X4P4</accession>
<organism evidence="2 6">
    <name type="scientific">Didymodactylos carnosus</name>
    <dbReference type="NCBI Taxonomy" id="1234261"/>
    <lineage>
        <taxon>Eukaryota</taxon>
        <taxon>Metazoa</taxon>
        <taxon>Spiralia</taxon>
        <taxon>Gnathifera</taxon>
        <taxon>Rotifera</taxon>
        <taxon>Eurotatoria</taxon>
        <taxon>Bdelloidea</taxon>
        <taxon>Philodinida</taxon>
        <taxon>Philodinidae</taxon>
        <taxon>Didymodactylos</taxon>
    </lineage>
</organism>
<gene>
    <name evidence="2" type="ORF">GPM918_LOCUS24310</name>
    <name evidence="3" type="ORF">OVA965_LOCUS24573</name>
    <name evidence="4" type="ORF">SRO942_LOCUS24309</name>
    <name evidence="5" type="ORF">TMI583_LOCUS25295</name>
</gene>
<dbReference type="EMBL" id="CAJNOQ010009015">
    <property type="protein sequence ID" value="CAF1213047.1"/>
    <property type="molecule type" value="Genomic_DNA"/>
</dbReference>
<dbReference type="Proteomes" id="UP000677228">
    <property type="component" value="Unassembled WGS sequence"/>
</dbReference>
<keyword evidence="6" id="KW-1185">Reference proteome</keyword>
<keyword evidence="1" id="KW-1133">Transmembrane helix</keyword>
<dbReference type="Proteomes" id="UP000681722">
    <property type="component" value="Unassembled WGS sequence"/>
</dbReference>
<evidence type="ECO:0000313" key="4">
    <source>
        <dbReference type="EMBL" id="CAF3976996.1"/>
    </source>
</evidence>
<dbReference type="EMBL" id="CAJOBA010036400">
    <property type="protein sequence ID" value="CAF4022374.1"/>
    <property type="molecule type" value="Genomic_DNA"/>
</dbReference>
<dbReference type="InterPro" id="IPR036259">
    <property type="entry name" value="MFS_trans_sf"/>
</dbReference>
<evidence type="ECO:0000313" key="5">
    <source>
        <dbReference type="EMBL" id="CAF4022374.1"/>
    </source>
</evidence>
<feature type="transmembrane region" description="Helical" evidence="1">
    <location>
        <begin position="21"/>
        <end position="42"/>
    </location>
</feature>
<evidence type="ECO:0000256" key="1">
    <source>
        <dbReference type="SAM" id="Phobius"/>
    </source>
</evidence>
<dbReference type="EMBL" id="CAJNOK010014864">
    <property type="protein sequence ID" value="CAF1213570.1"/>
    <property type="molecule type" value="Genomic_DNA"/>
</dbReference>
<dbReference type="EMBL" id="CAJOBC010009016">
    <property type="protein sequence ID" value="CAF3976996.1"/>
    <property type="molecule type" value="Genomic_DNA"/>
</dbReference>
<comment type="caution">
    <text evidence="2">The sequence shown here is derived from an EMBL/GenBank/DDBJ whole genome shotgun (WGS) entry which is preliminary data.</text>
</comment>
<evidence type="ECO:0000313" key="3">
    <source>
        <dbReference type="EMBL" id="CAF1213570.1"/>
    </source>
</evidence>
<dbReference type="Proteomes" id="UP000682733">
    <property type="component" value="Unassembled WGS sequence"/>
</dbReference>
<name>A0A814X4P4_9BILA</name>
<sequence>MKSFWNVFLKMTNIHVLKDPKMLIICLANVCSMIGYYTPYLFTTKLAYQLGISEYRAVFLISVIDGQMFTDNGCAAKAMDTLEDRP</sequence>
<dbReference type="Proteomes" id="UP000663829">
    <property type="component" value="Unassembled WGS sequence"/>
</dbReference>
<dbReference type="SUPFAM" id="SSF103473">
    <property type="entry name" value="MFS general substrate transporter"/>
    <property type="match status" value="1"/>
</dbReference>
<reference evidence="2" key="1">
    <citation type="submission" date="2021-02" db="EMBL/GenBank/DDBJ databases">
        <authorList>
            <person name="Nowell W R."/>
        </authorList>
    </citation>
    <scope>NUCLEOTIDE SEQUENCE</scope>
</reference>
<dbReference type="AlphaFoldDB" id="A0A814X4P4"/>
<dbReference type="OrthoDB" id="6499973at2759"/>